<evidence type="ECO:0000313" key="2">
    <source>
        <dbReference type="EMBL" id="KAJ7196483.1"/>
    </source>
</evidence>
<dbReference type="InterPro" id="IPR000210">
    <property type="entry name" value="BTB/POZ_dom"/>
</dbReference>
<accession>A0AAD6V3H2</accession>
<dbReference type="SUPFAM" id="SSF54695">
    <property type="entry name" value="POZ domain"/>
    <property type="match status" value="1"/>
</dbReference>
<dbReference type="Proteomes" id="UP001219525">
    <property type="component" value="Unassembled WGS sequence"/>
</dbReference>
<dbReference type="Gene3D" id="3.30.710.10">
    <property type="entry name" value="Potassium Channel Kv1.1, Chain A"/>
    <property type="match status" value="1"/>
</dbReference>
<feature type="domain" description="BTB" evidence="1">
    <location>
        <begin position="30"/>
        <end position="94"/>
    </location>
</feature>
<protein>
    <recommendedName>
        <fullName evidence="1">BTB domain-containing protein</fullName>
    </recommendedName>
</protein>
<dbReference type="InterPro" id="IPR011333">
    <property type="entry name" value="SKP1/BTB/POZ_sf"/>
</dbReference>
<dbReference type="EMBL" id="JARJCW010000083">
    <property type="protein sequence ID" value="KAJ7196483.1"/>
    <property type="molecule type" value="Genomic_DNA"/>
</dbReference>
<feature type="non-terminal residue" evidence="2">
    <location>
        <position position="177"/>
    </location>
</feature>
<reference evidence="2" key="1">
    <citation type="submission" date="2023-03" db="EMBL/GenBank/DDBJ databases">
        <title>Massive genome expansion in bonnet fungi (Mycena s.s.) driven by repeated elements and novel gene families across ecological guilds.</title>
        <authorList>
            <consortium name="Lawrence Berkeley National Laboratory"/>
            <person name="Harder C.B."/>
            <person name="Miyauchi S."/>
            <person name="Viragh M."/>
            <person name="Kuo A."/>
            <person name="Thoen E."/>
            <person name="Andreopoulos B."/>
            <person name="Lu D."/>
            <person name="Skrede I."/>
            <person name="Drula E."/>
            <person name="Henrissat B."/>
            <person name="Morin E."/>
            <person name="Kohler A."/>
            <person name="Barry K."/>
            <person name="LaButti K."/>
            <person name="Morin E."/>
            <person name="Salamov A."/>
            <person name="Lipzen A."/>
            <person name="Mereny Z."/>
            <person name="Hegedus B."/>
            <person name="Baldrian P."/>
            <person name="Stursova M."/>
            <person name="Weitz H."/>
            <person name="Taylor A."/>
            <person name="Grigoriev I.V."/>
            <person name="Nagy L.G."/>
            <person name="Martin F."/>
            <person name="Kauserud H."/>
        </authorList>
    </citation>
    <scope>NUCLEOTIDE SEQUENCE</scope>
    <source>
        <strain evidence="2">9144</strain>
    </source>
</reference>
<feature type="non-terminal residue" evidence="2">
    <location>
        <position position="1"/>
    </location>
</feature>
<dbReference type="PROSITE" id="PS50097">
    <property type="entry name" value="BTB"/>
    <property type="match status" value="1"/>
</dbReference>
<gene>
    <name evidence="2" type="ORF">GGX14DRAFT_325941</name>
</gene>
<dbReference type="Pfam" id="PF00651">
    <property type="entry name" value="BTB"/>
    <property type="match status" value="1"/>
</dbReference>
<name>A0AAD6V3H2_9AGAR</name>
<comment type="caution">
    <text evidence="2">The sequence shown here is derived from an EMBL/GenBank/DDBJ whole genome shotgun (WGS) entry which is preliminary data.</text>
</comment>
<organism evidence="2 3">
    <name type="scientific">Mycena pura</name>
    <dbReference type="NCBI Taxonomy" id="153505"/>
    <lineage>
        <taxon>Eukaryota</taxon>
        <taxon>Fungi</taxon>
        <taxon>Dikarya</taxon>
        <taxon>Basidiomycota</taxon>
        <taxon>Agaricomycotina</taxon>
        <taxon>Agaricomycetes</taxon>
        <taxon>Agaricomycetidae</taxon>
        <taxon>Agaricales</taxon>
        <taxon>Marasmiineae</taxon>
        <taxon>Mycenaceae</taxon>
        <taxon>Mycena</taxon>
    </lineage>
</organism>
<evidence type="ECO:0000313" key="3">
    <source>
        <dbReference type="Proteomes" id="UP001219525"/>
    </source>
</evidence>
<keyword evidence="3" id="KW-1185">Reference proteome</keyword>
<dbReference type="SMART" id="SM00225">
    <property type="entry name" value="BTB"/>
    <property type="match status" value="1"/>
</dbReference>
<dbReference type="CDD" id="cd18186">
    <property type="entry name" value="BTB_POZ_ZBTB_KLHL-like"/>
    <property type="match status" value="1"/>
</dbReference>
<sequence length="177" mass="20031">PSSKRRRTGIDAPDPDNSTPIRSKIWMPYGDIILQAESTQFRVNRDVLAHQSSVFRDMFSVPQPADEPTIEGCPIVQVFDKAKDWALLLETLYNPCAFSSKYRFNAEKTLEFVVIAAMLRLGRKYDMPKVKNTALSRIHQAVPSLSPLDMFTSERPSIAIKRGELVDLLNLVYECGL</sequence>
<dbReference type="AlphaFoldDB" id="A0AAD6V3H2"/>
<evidence type="ECO:0000259" key="1">
    <source>
        <dbReference type="PROSITE" id="PS50097"/>
    </source>
</evidence>
<proteinExistence type="predicted"/>